<feature type="domain" description="S1 motif" evidence="6">
    <location>
        <begin position="270"/>
        <end position="359"/>
    </location>
</feature>
<dbReference type="Pfam" id="PF23459">
    <property type="entry name" value="S1_RRP5"/>
    <property type="match status" value="1"/>
</dbReference>
<keyword evidence="2" id="KW-0698">rRNA processing</keyword>
<proteinExistence type="predicted"/>
<evidence type="ECO:0000256" key="3">
    <source>
        <dbReference type="ARBA" id="ARBA00022737"/>
    </source>
</evidence>
<dbReference type="InterPro" id="IPR003029">
    <property type="entry name" value="S1_domain"/>
</dbReference>
<evidence type="ECO:0000259" key="6">
    <source>
        <dbReference type="PROSITE" id="PS50126"/>
    </source>
</evidence>
<dbReference type="Pfam" id="PF00575">
    <property type="entry name" value="S1"/>
    <property type="match status" value="4"/>
</dbReference>
<dbReference type="InterPro" id="IPR012340">
    <property type="entry name" value="NA-bd_OB-fold"/>
</dbReference>
<reference evidence="7 8" key="1">
    <citation type="journal article" date="2018" name="MBio">
        <title>Comparative Genomics Reveals the Core Gene Toolbox for the Fungus-Insect Symbiosis.</title>
        <authorList>
            <person name="Wang Y."/>
            <person name="Stata M."/>
            <person name="Wang W."/>
            <person name="Stajich J.E."/>
            <person name="White M.M."/>
            <person name="Moncalvo J.M."/>
        </authorList>
    </citation>
    <scope>NUCLEOTIDE SEQUENCE [LARGE SCALE GENOMIC DNA]</scope>
    <source>
        <strain evidence="7 8">AUS-126-30</strain>
    </source>
</reference>
<dbReference type="InterPro" id="IPR045209">
    <property type="entry name" value="Rrp5"/>
</dbReference>
<dbReference type="Gene3D" id="1.25.40.10">
    <property type="entry name" value="Tetratricopeptide repeat domain"/>
    <property type="match status" value="1"/>
</dbReference>
<dbReference type="InterPro" id="IPR055430">
    <property type="entry name" value="HAT_Syf1_CNRKL1_C"/>
</dbReference>
<feature type="domain" description="S1 motif" evidence="6">
    <location>
        <begin position="986"/>
        <end position="1064"/>
    </location>
</feature>
<feature type="compositionally biased region" description="Polar residues" evidence="5">
    <location>
        <begin position="28"/>
        <end position="59"/>
    </location>
</feature>
<dbReference type="PANTHER" id="PTHR23270:SF10">
    <property type="entry name" value="PROTEIN RRP5 HOMOLOG"/>
    <property type="match status" value="1"/>
</dbReference>
<feature type="domain" description="S1 motif" evidence="6">
    <location>
        <begin position="1478"/>
        <end position="1548"/>
    </location>
</feature>
<dbReference type="CDD" id="cd05693">
    <property type="entry name" value="S1_Rrp5_repeat_hs1_sc1"/>
    <property type="match status" value="1"/>
</dbReference>
<comment type="subcellular location">
    <subcellularLocation>
        <location evidence="1">Nucleus</location>
        <location evidence="1">Nucleolus</location>
    </subcellularLocation>
</comment>
<dbReference type="SUPFAM" id="SSF50249">
    <property type="entry name" value="Nucleic acid-binding proteins"/>
    <property type="match status" value="9"/>
</dbReference>
<name>A0A2U1IVS7_SMIAN</name>
<dbReference type="InterPro" id="IPR011990">
    <property type="entry name" value="TPR-like_helical_dom_sf"/>
</dbReference>
<evidence type="ECO:0000313" key="8">
    <source>
        <dbReference type="Proteomes" id="UP000245591"/>
    </source>
</evidence>
<feature type="domain" description="S1 motif" evidence="6">
    <location>
        <begin position="1559"/>
        <end position="1635"/>
    </location>
</feature>
<feature type="domain" description="S1 motif" evidence="6">
    <location>
        <begin position="1277"/>
        <end position="1358"/>
    </location>
</feature>
<sequence length="2191" mass="245698">MAKKTKDSKKNQNPKTESKAHPSAQEIPATTNTQPPNPVTSVQQSSHNTPNSKNATTLKTEIVQDFPRGGSTGLTPLEYREVSHEAKIDFYNEESAKSKKRKPSTIKSDSKKQKLEFSSSQPQDKDEILYNSISPLTIKKVIKGDKFLGVITKIGDLELTVSLPNSLTAQIPITNISKELSAILENIADDNPEDSPSNEDDLDQNKTDSLDLRQRFFPGQFLKCTVTAVKSPDTTNSTTKKTVQRDSLIELSIEPEETNKDLNPSDISKGMLIAASITSVEDHGYILNTGIDGIQGFLAYSESQEFADKHFRAPSSTDGESVETKLKVGQVVLACISSEVSNSNKNGGHQIRSLTLSLSGKDIEKSKIKETLSSIHSVQPGSMVSALITHIGEKGAALSFMGFYNCTATIGSLGSNYSQATDEILSKIKLGDKIKVRIIYVSLATSSKTIIVSCASHIMSLSYPSIQTESIDQISNSIGYWWPAKYGTKLDVTVKRVNQRHGLYMEGSLDTGTNVSCFAHLTNIFDSVDQAPLTDTSGEYKLQSSQHARVIGYSAMDNILLVSLKKSVYEEELFHIYDLFPAQKVEGKVEKITDSGIIIRLSPYITGYVSADHLADAKISKPEKKFRVGGSVKGRILNINYGNRKVYITLRKSFLDSSLPPVKDFSNENIGKVSNGVVSKIIPGSGAIVAFYQNLRGFIPTKEISDGLVSNINDFLRIGQPIKVKILSVDANQSRILCSLRKSTETGPSSAVSFNSDNSQISVGTVYTDSIVDNITDTIVYLRLKPSNNLALLNINHLSDHLGNTVERIKQSLKKDQPLGMPIVVVENKSTTISVSAKPSLVNAANKGLMIKSLDDCKLGLISVGYVSHLTKFGVFVKFFGGFTGMASINSIADQYVSSVESQFEINQTVLAKIILVNEEAKQVNLSLKPSQVETDIFEDNNTKSVALEYGKLFVSQLFSSEQTLIESQNNTQLIDLANSYNSLLGELMKIKVEEIHPYGWVVKPVLDKSNAMISDASGFISSEHTGDYTIDNSGEKNIKVGDILTAKVIDVDFRKKIIDYSLKQIYLDNSNDKQKKTKSKDHLVLVSPSCGNSIVYTCSKTLNYRSKPFMRYKIGQKLRGIIISTQTNKRVLCLITDRDKEPVFSGVKRVAENPIDPTKSYFEDYQPGTKTKAKVISINKSKMSAKLALADNIQGRLTFMELLGSYGGKEDLFTGNKIAENSLISVTIVGAHTPTSRKYLPITQRINPAKVVLETTIEKNYTNTQRSLQIGDINKDTELTGVVSQVISSRDGGIWVSINNNLKAKVSIMSISNNYEILQNMEKYFVIGSPVEIKITHVKAKLYAIDAVMTEKTLSDRKIPPPVKTINEIAVGDKLAGFFIKYSEFTGLNVLINGFENNEFKPIHGRVGLVDISDDYSKIHEITKTTLKPNCVLNLYVLQVDKERNRLDLTTRESVVGGSESVVVDRRITNVSELKIGDRINGFISSVSKKGIFVVIGSCGLSGRVKLSEISEDFVKNPEEKYKPGMMINVQVLSVNEAENQAELTMRSTKESKKLEIGDLVEGNVTKTNKSGIFIRIYDTFKQKKIVVLCPTTEIADNSDTPVTELLSHYESGDKVIAKIINVDEKNRITLSLKSTIQNQSDITGDLLDKKPTSVEDYERLLVGSPNSSFLWVSYMAFYCGLGEIDMARQVCDRGLEKITFRLEQEKMNLYIARLNLEYKFGTRSSLDAVFEKALTYMNQKHIYLQLARIYSSDNNVEMGLETLQQASKKFKTSSKVWVQYFEFVLQHNLESKELMQKSLVGLPKRKHVKTITKFAQLEFKYNHQETARTIFENLLSNYPNRTDLWNVYLDLETKNISKNELSSETDLFLARNLFSRVTSLKFNAKNMKLFFKKWLQFEKNHGTNSHIENVKSRALEYVQSLSFGPKYKQFKLLEKHRNNVLCIYRKLLKSSEKIEDDISKTFLKSWIKERFRFNKELNTKKKLQECIYEALKSLKTIDRAIEFGGKDLQLINDFAYGKKGRVEYILNRVKAGKPEEYNRLLHDIRSKSSIKKNPQQWYAIPFDTRLFAVPKHILEITKESALKEKTKNKRIIPPDEVVYQDVVTSSGLKFYRIKGRIQPHWISTKIKHLTLTLDKTNKRINLLENYKLDMKEEQSFLSRLGIHDSGYKEPMDDGLNELRDKINRIKNYK</sequence>
<protein>
    <recommendedName>
        <fullName evidence="6">S1 motif domain-containing protein</fullName>
    </recommendedName>
</protein>
<dbReference type="Pfam" id="PF23231">
    <property type="entry name" value="HAT_Syf1_CNRKL1_C"/>
    <property type="match status" value="1"/>
</dbReference>
<evidence type="ECO:0000313" key="7">
    <source>
        <dbReference type="EMBL" id="PVZ96916.1"/>
    </source>
</evidence>
<comment type="caution">
    <text evidence="7">The sequence shown here is derived from an EMBL/GenBank/DDBJ whole genome shotgun (WGS) entry which is preliminary data.</text>
</comment>
<dbReference type="InterPro" id="IPR046896">
    <property type="entry name" value="Cup1-like_N"/>
</dbReference>
<evidence type="ECO:0000256" key="2">
    <source>
        <dbReference type="ARBA" id="ARBA00022552"/>
    </source>
</evidence>
<keyword evidence="3" id="KW-0677">Repeat</keyword>
<dbReference type="InterPro" id="IPR003107">
    <property type="entry name" value="HAT"/>
</dbReference>
<dbReference type="PANTHER" id="PTHR23270">
    <property type="entry name" value="PROGRAMMED CELL DEATH PROTEIN 11 PRE-RRNA PROCESSING PROTEIN RRP5"/>
    <property type="match status" value="1"/>
</dbReference>
<keyword evidence="8" id="KW-1185">Reference proteome</keyword>
<keyword evidence="4" id="KW-0539">Nucleus</keyword>
<dbReference type="InterPro" id="IPR057302">
    <property type="entry name" value="Rrp5_S1"/>
</dbReference>
<gene>
    <name evidence="7" type="ORF">BB558_007153</name>
</gene>
<feature type="domain" description="S1 motif" evidence="6">
    <location>
        <begin position="381"/>
        <end position="455"/>
    </location>
</feature>
<feature type="compositionally biased region" description="Basic and acidic residues" evidence="5">
    <location>
        <begin position="1"/>
        <end position="20"/>
    </location>
</feature>
<dbReference type="SUPFAM" id="SSF48452">
    <property type="entry name" value="TPR-like"/>
    <property type="match status" value="1"/>
</dbReference>
<evidence type="ECO:0000256" key="4">
    <source>
        <dbReference type="ARBA" id="ARBA00023242"/>
    </source>
</evidence>
<feature type="region of interest" description="Disordered" evidence="5">
    <location>
        <begin position="94"/>
        <end position="123"/>
    </location>
</feature>
<feature type="domain" description="S1 motif" evidence="6">
    <location>
        <begin position="671"/>
        <end position="741"/>
    </location>
</feature>
<dbReference type="Proteomes" id="UP000245591">
    <property type="component" value="Unassembled WGS sequence"/>
</dbReference>
<dbReference type="SMART" id="SM00316">
    <property type="entry name" value="S1"/>
    <property type="match status" value="14"/>
</dbReference>
<dbReference type="Pfam" id="PF20263">
    <property type="entry name" value="LYRM2-like"/>
    <property type="match status" value="1"/>
</dbReference>
<dbReference type="EMBL" id="MBFU01001082">
    <property type="protein sequence ID" value="PVZ96916.1"/>
    <property type="molecule type" value="Genomic_DNA"/>
</dbReference>
<feature type="domain" description="S1 motif" evidence="6">
    <location>
        <begin position="1373"/>
        <end position="1453"/>
    </location>
</feature>
<feature type="region of interest" description="Disordered" evidence="5">
    <location>
        <begin position="1"/>
        <end position="78"/>
    </location>
</feature>
<dbReference type="GO" id="GO:0006364">
    <property type="term" value="P:rRNA processing"/>
    <property type="evidence" value="ECO:0007669"/>
    <property type="project" value="UniProtKB-KW"/>
</dbReference>
<feature type="domain" description="S1 motif" evidence="6">
    <location>
        <begin position="860"/>
        <end position="929"/>
    </location>
</feature>
<organism evidence="7 8">
    <name type="scientific">Smittium angustum</name>
    <dbReference type="NCBI Taxonomy" id="133377"/>
    <lineage>
        <taxon>Eukaryota</taxon>
        <taxon>Fungi</taxon>
        <taxon>Fungi incertae sedis</taxon>
        <taxon>Zoopagomycota</taxon>
        <taxon>Kickxellomycotina</taxon>
        <taxon>Harpellomycetes</taxon>
        <taxon>Harpellales</taxon>
        <taxon>Legeriomycetaceae</taxon>
        <taxon>Smittium</taxon>
    </lineage>
</organism>
<dbReference type="SMART" id="SM00386">
    <property type="entry name" value="HAT"/>
    <property type="match status" value="5"/>
</dbReference>
<feature type="domain" description="S1 motif" evidence="6">
    <location>
        <begin position="582"/>
        <end position="651"/>
    </location>
</feature>
<dbReference type="GO" id="GO:0032040">
    <property type="term" value="C:small-subunit processome"/>
    <property type="evidence" value="ECO:0007669"/>
    <property type="project" value="TreeGrafter"/>
</dbReference>
<dbReference type="InterPro" id="IPR048059">
    <property type="entry name" value="Rrp5_S1_rpt_hs1_sc1"/>
</dbReference>
<evidence type="ECO:0000256" key="5">
    <source>
        <dbReference type="SAM" id="MobiDB-lite"/>
    </source>
</evidence>
<dbReference type="Gene3D" id="2.40.50.140">
    <property type="entry name" value="Nucleic acid-binding proteins"/>
    <property type="match status" value="9"/>
</dbReference>
<dbReference type="FunFam" id="2.40.50.140:FF:000103">
    <property type="entry name" value="protein RRP5 homolog"/>
    <property type="match status" value="3"/>
</dbReference>
<feature type="domain" description="S1 motif" evidence="6">
    <location>
        <begin position="764"/>
        <end position="838"/>
    </location>
</feature>
<dbReference type="CDD" id="cd20273">
    <property type="entry name" value="Complex1_LYR_unchar"/>
    <property type="match status" value="1"/>
</dbReference>
<dbReference type="PROSITE" id="PS50126">
    <property type="entry name" value="S1"/>
    <property type="match status" value="11"/>
</dbReference>
<accession>A0A2U1IVS7</accession>
<dbReference type="GO" id="GO:0003723">
    <property type="term" value="F:RNA binding"/>
    <property type="evidence" value="ECO:0007669"/>
    <property type="project" value="TreeGrafter"/>
</dbReference>
<evidence type="ECO:0000256" key="1">
    <source>
        <dbReference type="ARBA" id="ARBA00004604"/>
    </source>
</evidence>